<dbReference type="PROSITE" id="PS50850">
    <property type="entry name" value="MFS"/>
    <property type="match status" value="1"/>
</dbReference>
<feature type="transmembrane region" description="Helical" evidence="7">
    <location>
        <begin position="207"/>
        <end position="229"/>
    </location>
</feature>
<dbReference type="InterPro" id="IPR036259">
    <property type="entry name" value="MFS_trans_sf"/>
</dbReference>
<keyword evidence="5 7" id="KW-1133">Transmembrane helix</keyword>
<feature type="transmembrane region" description="Helical" evidence="7">
    <location>
        <begin position="49"/>
        <end position="68"/>
    </location>
</feature>
<dbReference type="Proteomes" id="UP001368500">
    <property type="component" value="Unassembled WGS sequence"/>
</dbReference>
<protein>
    <submittedName>
        <fullName evidence="9">MFS transporter</fullName>
    </submittedName>
</protein>
<feature type="transmembrane region" description="Helical" evidence="7">
    <location>
        <begin position="12"/>
        <end position="37"/>
    </location>
</feature>
<evidence type="ECO:0000256" key="2">
    <source>
        <dbReference type="ARBA" id="ARBA00022448"/>
    </source>
</evidence>
<name>A0ABU9BAF8_9BURK</name>
<keyword evidence="6 7" id="KW-0472">Membrane</keyword>
<feature type="transmembrane region" description="Helical" evidence="7">
    <location>
        <begin position="138"/>
        <end position="157"/>
    </location>
</feature>
<keyword evidence="3" id="KW-1003">Cell membrane</keyword>
<dbReference type="SUPFAM" id="SSF103473">
    <property type="entry name" value="MFS general substrate transporter"/>
    <property type="match status" value="1"/>
</dbReference>
<evidence type="ECO:0000256" key="6">
    <source>
        <dbReference type="ARBA" id="ARBA00023136"/>
    </source>
</evidence>
<keyword evidence="2" id="KW-0813">Transport</keyword>
<reference evidence="9 10" key="1">
    <citation type="submission" date="2024-04" db="EMBL/GenBank/DDBJ databases">
        <title>Novel species of the genus Ideonella isolated from streams.</title>
        <authorList>
            <person name="Lu H."/>
        </authorList>
    </citation>
    <scope>NUCLEOTIDE SEQUENCE [LARGE SCALE GENOMIC DNA]</scope>
    <source>
        <strain evidence="9 10">BYS139W</strain>
    </source>
</reference>
<feature type="transmembrane region" description="Helical" evidence="7">
    <location>
        <begin position="249"/>
        <end position="267"/>
    </location>
</feature>
<dbReference type="InterPro" id="IPR050171">
    <property type="entry name" value="MFS_Transporters"/>
</dbReference>
<evidence type="ECO:0000256" key="4">
    <source>
        <dbReference type="ARBA" id="ARBA00022692"/>
    </source>
</evidence>
<evidence type="ECO:0000313" key="9">
    <source>
        <dbReference type="EMBL" id="MEK8026890.1"/>
    </source>
</evidence>
<feature type="transmembrane region" description="Helical" evidence="7">
    <location>
        <begin position="104"/>
        <end position="126"/>
    </location>
</feature>
<evidence type="ECO:0000313" key="10">
    <source>
        <dbReference type="Proteomes" id="UP001368500"/>
    </source>
</evidence>
<feature type="transmembrane region" description="Helical" evidence="7">
    <location>
        <begin position="80"/>
        <end position="98"/>
    </location>
</feature>
<dbReference type="InterPro" id="IPR020846">
    <property type="entry name" value="MFS_dom"/>
</dbReference>
<evidence type="ECO:0000256" key="3">
    <source>
        <dbReference type="ARBA" id="ARBA00022475"/>
    </source>
</evidence>
<feature type="domain" description="Major facilitator superfamily (MFS) profile" evidence="8">
    <location>
        <begin position="11"/>
        <end position="391"/>
    </location>
</feature>
<feature type="transmembrane region" description="Helical" evidence="7">
    <location>
        <begin position="279"/>
        <end position="299"/>
    </location>
</feature>
<dbReference type="PANTHER" id="PTHR23517">
    <property type="entry name" value="RESISTANCE PROTEIN MDTM, PUTATIVE-RELATED-RELATED"/>
    <property type="match status" value="1"/>
</dbReference>
<dbReference type="CDD" id="cd17473">
    <property type="entry name" value="MFS_arabinose_efflux_permease_like"/>
    <property type="match status" value="1"/>
</dbReference>
<proteinExistence type="predicted"/>
<dbReference type="Pfam" id="PF07690">
    <property type="entry name" value="MFS_1"/>
    <property type="match status" value="1"/>
</dbReference>
<dbReference type="EMBL" id="JBBUTF010000011">
    <property type="protein sequence ID" value="MEK8026890.1"/>
    <property type="molecule type" value="Genomic_DNA"/>
</dbReference>
<keyword evidence="10" id="KW-1185">Reference proteome</keyword>
<feature type="transmembrane region" description="Helical" evidence="7">
    <location>
        <begin position="364"/>
        <end position="386"/>
    </location>
</feature>
<comment type="caution">
    <text evidence="9">The sequence shown here is derived from an EMBL/GenBank/DDBJ whole genome shotgun (WGS) entry which is preliminary data.</text>
</comment>
<organism evidence="9 10">
    <name type="scientific">Pseudaquabacterium rugosum</name>
    <dbReference type="NCBI Taxonomy" id="2984194"/>
    <lineage>
        <taxon>Bacteria</taxon>
        <taxon>Pseudomonadati</taxon>
        <taxon>Pseudomonadota</taxon>
        <taxon>Betaproteobacteria</taxon>
        <taxon>Burkholderiales</taxon>
        <taxon>Sphaerotilaceae</taxon>
        <taxon>Pseudaquabacterium</taxon>
    </lineage>
</organism>
<dbReference type="Gene3D" id="1.20.1250.20">
    <property type="entry name" value="MFS general substrate transporter like domains"/>
    <property type="match status" value="1"/>
</dbReference>
<sequence>MNPTRRAGLAQGLVVIMIGILPMMAIVTLMPIVPALVQAFPQVGGIQTLAPLVLSAPGLCVALFSPYAGKLTDRIGRRRLLLIFTTLYGLGGVLPFFISTFEALMAGRLLLGVGEAFILTIGNTLLGDYFDKEQRARWLMWQSFVGPALGAVLVGASGRLSMIAWNLPFLIYAVALGIAAFAAFAVYEPERRSQPQDHEPGTATVMAFPSGLMVRLALTTFGLSSVYFVYTLQFSLALDQMGIRTGSELGFYTALASIGVPVGSLLFRKIAGQSHTLQFSVLFVLLGIGLTGIGLALGLEATMAFAFVQQLAAGMTIPILIGWSLRELPERFRGRGMGWWCSAFFLGQFVSPFLVTGVRQLTGGLLQAFVVFGVVCIAIALANVVLSRGQSGGGRHRFVG</sequence>
<evidence type="ECO:0000256" key="7">
    <source>
        <dbReference type="SAM" id="Phobius"/>
    </source>
</evidence>
<dbReference type="InterPro" id="IPR011701">
    <property type="entry name" value="MFS"/>
</dbReference>
<evidence type="ECO:0000259" key="8">
    <source>
        <dbReference type="PROSITE" id="PS50850"/>
    </source>
</evidence>
<gene>
    <name evidence="9" type="ORF">AACH11_13040</name>
</gene>
<keyword evidence="4 7" id="KW-0812">Transmembrane</keyword>
<dbReference type="PANTHER" id="PTHR23517:SF3">
    <property type="entry name" value="INTEGRAL MEMBRANE TRANSPORT PROTEIN"/>
    <property type="match status" value="1"/>
</dbReference>
<comment type="subcellular location">
    <subcellularLocation>
        <location evidence="1">Cell membrane</location>
        <topology evidence="1">Multi-pass membrane protein</topology>
    </subcellularLocation>
</comment>
<feature type="transmembrane region" description="Helical" evidence="7">
    <location>
        <begin position="337"/>
        <end position="358"/>
    </location>
</feature>
<evidence type="ECO:0000256" key="5">
    <source>
        <dbReference type="ARBA" id="ARBA00022989"/>
    </source>
</evidence>
<dbReference type="RefSeq" id="WP_341374673.1">
    <property type="nucleotide sequence ID" value="NZ_JBBUTF010000011.1"/>
</dbReference>
<feature type="transmembrane region" description="Helical" evidence="7">
    <location>
        <begin position="169"/>
        <end position="187"/>
    </location>
</feature>
<accession>A0ABU9BAF8</accession>
<evidence type="ECO:0000256" key="1">
    <source>
        <dbReference type="ARBA" id="ARBA00004651"/>
    </source>
</evidence>
<feature type="transmembrane region" description="Helical" evidence="7">
    <location>
        <begin position="305"/>
        <end position="325"/>
    </location>
</feature>